<dbReference type="SUPFAM" id="SSF48256">
    <property type="entry name" value="Citrate synthase"/>
    <property type="match status" value="1"/>
</dbReference>
<keyword evidence="2" id="KW-1185">Reference proteome</keyword>
<reference evidence="2" key="2">
    <citation type="submission" date="2015-01" db="EMBL/GenBank/DDBJ databases">
        <title>Evolutionary Origins and Diversification of the Mycorrhizal Mutualists.</title>
        <authorList>
            <consortium name="DOE Joint Genome Institute"/>
            <consortium name="Mycorrhizal Genomics Consortium"/>
            <person name="Kohler A."/>
            <person name="Kuo A."/>
            <person name="Nagy L.G."/>
            <person name="Floudas D."/>
            <person name="Copeland A."/>
            <person name="Barry K.W."/>
            <person name="Cichocki N."/>
            <person name="Veneault-Fourrey C."/>
            <person name="LaButti K."/>
            <person name="Lindquist E.A."/>
            <person name="Lipzen A."/>
            <person name="Lundell T."/>
            <person name="Morin E."/>
            <person name="Murat C."/>
            <person name="Riley R."/>
            <person name="Ohm R."/>
            <person name="Sun H."/>
            <person name="Tunlid A."/>
            <person name="Henrissat B."/>
            <person name="Grigoriev I.V."/>
            <person name="Hibbett D.S."/>
            <person name="Martin F."/>
        </authorList>
    </citation>
    <scope>NUCLEOTIDE SEQUENCE [LARGE SCALE GENOMIC DNA]</scope>
    <source>
        <strain evidence="2">Foug A</strain>
    </source>
</reference>
<protein>
    <submittedName>
        <fullName evidence="1">Uncharacterized protein</fullName>
    </submittedName>
</protein>
<dbReference type="PANTHER" id="PTHR23118">
    <property type="entry name" value="ATP-CITRATE SYNTHASE"/>
    <property type="match status" value="1"/>
</dbReference>
<dbReference type="HOGENOM" id="CLU_2513950_0_0_1"/>
<dbReference type="InParanoid" id="A0A0C3EDQ1"/>
<dbReference type="GO" id="GO:0006085">
    <property type="term" value="P:acetyl-CoA biosynthetic process"/>
    <property type="evidence" value="ECO:0007669"/>
    <property type="project" value="TreeGrafter"/>
</dbReference>
<dbReference type="GO" id="GO:0006633">
    <property type="term" value="P:fatty acid biosynthetic process"/>
    <property type="evidence" value="ECO:0007669"/>
    <property type="project" value="TreeGrafter"/>
</dbReference>
<sequence>MSCKTCYLLIEVQGTGPTQIKCHLPIYAAKFIEMVLIHEATVSGAMNMIVTTSRSFASGLLTIGSRFGGALDEAAAMFSSARVDA</sequence>
<gene>
    <name evidence="1" type="ORF">SCLCIDRAFT_1211687</name>
</gene>
<accession>A0A0C3EDQ1</accession>
<dbReference type="STRING" id="1036808.A0A0C3EDQ1"/>
<dbReference type="GO" id="GO:0003878">
    <property type="term" value="F:ATP citrate synthase activity"/>
    <property type="evidence" value="ECO:0007669"/>
    <property type="project" value="TreeGrafter"/>
</dbReference>
<dbReference type="OrthoDB" id="10532207at2759"/>
<dbReference type="EMBL" id="KN822019">
    <property type="protein sequence ID" value="KIM66036.1"/>
    <property type="molecule type" value="Genomic_DNA"/>
</dbReference>
<dbReference type="PANTHER" id="PTHR23118:SF42">
    <property type="entry name" value="ATP-CITRATE SYNTHASE"/>
    <property type="match status" value="1"/>
</dbReference>
<organism evidence="1 2">
    <name type="scientific">Scleroderma citrinum Foug A</name>
    <dbReference type="NCBI Taxonomy" id="1036808"/>
    <lineage>
        <taxon>Eukaryota</taxon>
        <taxon>Fungi</taxon>
        <taxon>Dikarya</taxon>
        <taxon>Basidiomycota</taxon>
        <taxon>Agaricomycotina</taxon>
        <taxon>Agaricomycetes</taxon>
        <taxon>Agaricomycetidae</taxon>
        <taxon>Boletales</taxon>
        <taxon>Sclerodermatineae</taxon>
        <taxon>Sclerodermataceae</taxon>
        <taxon>Scleroderma</taxon>
    </lineage>
</organism>
<dbReference type="AlphaFoldDB" id="A0A0C3EDQ1"/>
<dbReference type="InterPro" id="IPR036969">
    <property type="entry name" value="Citrate_synthase_sf"/>
</dbReference>
<proteinExistence type="predicted"/>
<reference evidence="1 2" key="1">
    <citation type="submission" date="2014-04" db="EMBL/GenBank/DDBJ databases">
        <authorList>
            <consortium name="DOE Joint Genome Institute"/>
            <person name="Kuo A."/>
            <person name="Kohler A."/>
            <person name="Nagy L.G."/>
            <person name="Floudas D."/>
            <person name="Copeland A."/>
            <person name="Barry K.W."/>
            <person name="Cichocki N."/>
            <person name="Veneault-Fourrey C."/>
            <person name="LaButti K."/>
            <person name="Lindquist E.A."/>
            <person name="Lipzen A."/>
            <person name="Lundell T."/>
            <person name="Morin E."/>
            <person name="Murat C."/>
            <person name="Sun H."/>
            <person name="Tunlid A."/>
            <person name="Henrissat B."/>
            <person name="Grigoriev I.V."/>
            <person name="Hibbett D.S."/>
            <person name="Martin F."/>
            <person name="Nordberg H.P."/>
            <person name="Cantor M.N."/>
            <person name="Hua S.X."/>
        </authorList>
    </citation>
    <scope>NUCLEOTIDE SEQUENCE [LARGE SCALE GENOMIC DNA]</scope>
    <source>
        <strain evidence="1 2">Foug A</strain>
    </source>
</reference>
<dbReference type="GO" id="GO:0005829">
    <property type="term" value="C:cytosol"/>
    <property type="evidence" value="ECO:0007669"/>
    <property type="project" value="TreeGrafter"/>
</dbReference>
<dbReference type="InterPro" id="IPR002020">
    <property type="entry name" value="Citrate_synthase"/>
</dbReference>
<evidence type="ECO:0000313" key="1">
    <source>
        <dbReference type="EMBL" id="KIM66036.1"/>
    </source>
</evidence>
<name>A0A0C3EDQ1_9AGAM</name>
<evidence type="ECO:0000313" key="2">
    <source>
        <dbReference type="Proteomes" id="UP000053989"/>
    </source>
</evidence>
<dbReference type="Proteomes" id="UP000053989">
    <property type="component" value="Unassembled WGS sequence"/>
</dbReference>